<feature type="region of interest" description="Disordered" evidence="1">
    <location>
        <begin position="168"/>
        <end position="195"/>
    </location>
</feature>
<evidence type="ECO:0000313" key="2">
    <source>
        <dbReference type="EMBL" id="KAG6777063.1"/>
    </source>
</evidence>
<protein>
    <submittedName>
        <fullName evidence="2">Uncharacterized protein</fullName>
    </submittedName>
</protein>
<proteinExistence type="predicted"/>
<comment type="caution">
    <text evidence="2">The sequence shown here is derived from an EMBL/GenBank/DDBJ whole genome shotgun (WGS) entry which is preliminary data.</text>
</comment>
<evidence type="ECO:0000256" key="1">
    <source>
        <dbReference type="SAM" id="MobiDB-lite"/>
    </source>
</evidence>
<evidence type="ECO:0000313" key="3">
    <source>
        <dbReference type="Proteomes" id="UP000886885"/>
    </source>
</evidence>
<organism evidence="2 3">
    <name type="scientific">Populus tomentosa</name>
    <name type="common">Chinese white poplar</name>
    <dbReference type="NCBI Taxonomy" id="118781"/>
    <lineage>
        <taxon>Eukaryota</taxon>
        <taxon>Viridiplantae</taxon>
        <taxon>Streptophyta</taxon>
        <taxon>Embryophyta</taxon>
        <taxon>Tracheophyta</taxon>
        <taxon>Spermatophyta</taxon>
        <taxon>Magnoliopsida</taxon>
        <taxon>eudicotyledons</taxon>
        <taxon>Gunneridae</taxon>
        <taxon>Pentapetalae</taxon>
        <taxon>rosids</taxon>
        <taxon>fabids</taxon>
        <taxon>Malpighiales</taxon>
        <taxon>Salicaceae</taxon>
        <taxon>Saliceae</taxon>
        <taxon>Populus</taxon>
    </lineage>
</organism>
<dbReference type="AlphaFoldDB" id="A0A8X8A3B2"/>
<sequence>MSDMNSMGRKERWEFCQSITSYYVRHHLLVDLSFEARGGILLISLCAYSFPSHLSSFQVVAHTRGRGSWEKALDLIMGSLLRLPIEWTARCHGVYLKGTALITIGDGERGRQSMVVFGWQIRKHKVVSSKPNACTDKEIQHFHPSSCFSKIQKQKNDFIFSVMQRKMQQDRGVSEDVEPNYEGRLKPTQGDDQQQ</sequence>
<name>A0A8X8A3B2_POPTO</name>
<accession>A0A8X8A3B2</accession>
<reference evidence="2" key="1">
    <citation type="journal article" date="2020" name="bioRxiv">
        <title>Hybrid origin of Populus tomentosa Carr. identified through genome sequencing and phylogenomic analysis.</title>
        <authorList>
            <person name="An X."/>
            <person name="Gao K."/>
            <person name="Chen Z."/>
            <person name="Li J."/>
            <person name="Yang X."/>
            <person name="Yang X."/>
            <person name="Zhou J."/>
            <person name="Guo T."/>
            <person name="Zhao T."/>
            <person name="Huang S."/>
            <person name="Miao D."/>
            <person name="Khan W.U."/>
            <person name="Rao P."/>
            <person name="Ye M."/>
            <person name="Lei B."/>
            <person name="Liao W."/>
            <person name="Wang J."/>
            <person name="Ji L."/>
            <person name="Li Y."/>
            <person name="Guo B."/>
            <person name="Mustafa N.S."/>
            <person name="Li S."/>
            <person name="Yun Q."/>
            <person name="Keller S.R."/>
            <person name="Mao J."/>
            <person name="Zhang R."/>
            <person name="Strauss S.H."/>
        </authorList>
    </citation>
    <scope>NUCLEOTIDE SEQUENCE</scope>
    <source>
        <strain evidence="2">GM15</strain>
        <tissue evidence="2">Leaf</tissue>
    </source>
</reference>
<gene>
    <name evidence="2" type="ORF">POTOM_016863</name>
</gene>
<dbReference type="EMBL" id="JAAWWB010000008">
    <property type="protein sequence ID" value="KAG6777063.1"/>
    <property type="molecule type" value="Genomic_DNA"/>
</dbReference>
<dbReference type="Proteomes" id="UP000886885">
    <property type="component" value="Chromosome 4D"/>
</dbReference>
<keyword evidence="3" id="KW-1185">Reference proteome</keyword>